<evidence type="ECO:0000256" key="7">
    <source>
        <dbReference type="ARBA" id="ARBA00022603"/>
    </source>
</evidence>
<dbReference type="GO" id="GO:0005737">
    <property type="term" value="C:cytoplasm"/>
    <property type="evidence" value="ECO:0007669"/>
    <property type="project" value="UniProtKB-SubCell"/>
</dbReference>
<dbReference type="Pfam" id="PF20260">
    <property type="entry name" value="PUA_4"/>
    <property type="match status" value="1"/>
</dbReference>
<keyword evidence="16" id="KW-1185">Reference proteome</keyword>
<keyword evidence="8 12" id="KW-0808">Transferase</keyword>
<evidence type="ECO:0000256" key="3">
    <source>
        <dbReference type="ARBA" id="ARBA00012328"/>
    </source>
</evidence>
<dbReference type="GO" id="GO:0070042">
    <property type="term" value="F:rRNA (uridine-N3-)-methyltransferase activity"/>
    <property type="evidence" value="ECO:0007669"/>
    <property type="project" value="TreeGrafter"/>
</dbReference>
<keyword evidence="6 12" id="KW-0698">rRNA processing</keyword>
<dbReference type="EC" id="2.1.1.193" evidence="3 12"/>
<dbReference type="NCBIfam" id="TIGR00046">
    <property type="entry name" value="RsmE family RNA methyltransferase"/>
    <property type="match status" value="1"/>
</dbReference>
<dbReference type="FunFam" id="3.40.1280.10:FF:000023">
    <property type="entry name" value="Ribosomal RNA small subunit methyltransferase E"/>
    <property type="match status" value="1"/>
</dbReference>
<dbReference type="GO" id="GO:0070475">
    <property type="term" value="P:rRNA base methylation"/>
    <property type="evidence" value="ECO:0007669"/>
    <property type="project" value="TreeGrafter"/>
</dbReference>
<evidence type="ECO:0000256" key="6">
    <source>
        <dbReference type="ARBA" id="ARBA00022552"/>
    </source>
</evidence>
<evidence type="ECO:0000256" key="10">
    <source>
        <dbReference type="ARBA" id="ARBA00025699"/>
    </source>
</evidence>
<dbReference type="InterPro" id="IPR029028">
    <property type="entry name" value="Alpha/beta_knot_MTases"/>
</dbReference>
<dbReference type="KEGG" id="tfl:RPIT_04975"/>
<keyword evidence="7 12" id="KW-0489">Methyltransferase</keyword>
<dbReference type="PANTHER" id="PTHR30027">
    <property type="entry name" value="RIBOSOMAL RNA SMALL SUBUNIT METHYLTRANSFERASE E"/>
    <property type="match status" value="1"/>
</dbReference>
<evidence type="ECO:0000256" key="5">
    <source>
        <dbReference type="ARBA" id="ARBA00022490"/>
    </source>
</evidence>
<evidence type="ECO:0000256" key="2">
    <source>
        <dbReference type="ARBA" id="ARBA00005528"/>
    </source>
</evidence>
<accession>A0A1Q2CIR6</accession>
<protein>
    <recommendedName>
        <fullName evidence="4 12">Ribosomal RNA small subunit methyltransferase E</fullName>
        <ecNumber evidence="3 12">2.1.1.193</ecNumber>
    </recommendedName>
</protein>
<dbReference type="Proteomes" id="UP000188324">
    <property type="component" value="Chromosome"/>
</dbReference>
<evidence type="ECO:0000256" key="9">
    <source>
        <dbReference type="ARBA" id="ARBA00022691"/>
    </source>
</evidence>
<keyword evidence="9 12" id="KW-0949">S-adenosyl-L-methionine</keyword>
<reference evidence="15 16" key="1">
    <citation type="journal article" date="2016" name="Int. J. Syst. Evol. Microbiol.">
        <title>Tessaracoccus flavus sp. nov., isolated from the drainage system of a lindane-producing factory.</title>
        <authorList>
            <person name="Kumari R."/>
            <person name="Singh P."/>
            <person name="Schumann P."/>
            <person name="Lal R."/>
        </authorList>
    </citation>
    <scope>NUCLEOTIDE SEQUENCE [LARGE SCALE GENOMIC DNA]</scope>
    <source>
        <strain evidence="15 16">RP1T</strain>
    </source>
</reference>
<dbReference type="CDD" id="cd18084">
    <property type="entry name" value="RsmE-like"/>
    <property type="match status" value="1"/>
</dbReference>
<dbReference type="Gene3D" id="3.40.1280.10">
    <property type="match status" value="1"/>
</dbReference>
<evidence type="ECO:0000259" key="13">
    <source>
        <dbReference type="Pfam" id="PF04452"/>
    </source>
</evidence>
<dbReference type="Gene3D" id="2.40.240.20">
    <property type="entry name" value="Hypothetical PUA domain-like, domain 1"/>
    <property type="match status" value="1"/>
</dbReference>
<dbReference type="InterPro" id="IPR029026">
    <property type="entry name" value="tRNA_m1G_MTases_N"/>
</dbReference>
<dbReference type="InterPro" id="IPR046887">
    <property type="entry name" value="RsmE_PUA-like"/>
</dbReference>
<evidence type="ECO:0000256" key="1">
    <source>
        <dbReference type="ARBA" id="ARBA00004496"/>
    </source>
</evidence>
<evidence type="ECO:0000313" key="15">
    <source>
        <dbReference type="EMBL" id="AQP46026.1"/>
    </source>
</evidence>
<evidence type="ECO:0000259" key="14">
    <source>
        <dbReference type="Pfam" id="PF20260"/>
    </source>
</evidence>
<feature type="domain" description="Ribosomal RNA small subunit methyltransferase E PUA-like" evidence="14">
    <location>
        <begin position="23"/>
        <end position="67"/>
    </location>
</feature>
<comment type="function">
    <text evidence="10 12">Specifically methylates the N3 position of the uracil ring of uridine 1498 (m3U1498) in 16S rRNA. Acts on the fully assembled 30S ribosomal subunit.</text>
</comment>
<feature type="domain" description="Ribosomal RNA small subunit methyltransferase E methyltransferase" evidence="13">
    <location>
        <begin position="79"/>
        <end position="235"/>
    </location>
</feature>
<comment type="similarity">
    <text evidence="2 12">Belongs to the RNA methyltransferase RsmE family.</text>
</comment>
<sequence>MTDPLFFASFGDDVAAGLRLTVSGEEAHHAAVKRVAPGERVLLANGEGLGVRAVVVDVGRRELEVEVVEVLRASSPPLVWGVAQALAKGDRSEIAVQMATELGARRILAWQASRSIVRWQGDRGDKALEKWRATAREAVKQSRRLWTPEVLAASTADVAEAIRDADVALVLHEDADLHIAEVELAAAGTGLLVVGPEGGISPDELTRFAEAGALAVRISDGVLRTSTAAAVALGQLDVVARR</sequence>
<organism evidence="15 16">
    <name type="scientific">Tessaracoccus flavus</name>
    <dbReference type="NCBI Taxonomy" id="1610493"/>
    <lineage>
        <taxon>Bacteria</taxon>
        <taxon>Bacillati</taxon>
        <taxon>Actinomycetota</taxon>
        <taxon>Actinomycetes</taxon>
        <taxon>Propionibacteriales</taxon>
        <taxon>Propionibacteriaceae</taxon>
        <taxon>Tessaracoccus</taxon>
    </lineage>
</organism>
<dbReference type="PANTHER" id="PTHR30027:SF3">
    <property type="entry name" value="16S RRNA (URACIL(1498)-N(3))-METHYLTRANSFERASE"/>
    <property type="match status" value="1"/>
</dbReference>
<dbReference type="InterPro" id="IPR046886">
    <property type="entry name" value="RsmE_MTase_dom"/>
</dbReference>
<dbReference type="InterPro" id="IPR015947">
    <property type="entry name" value="PUA-like_sf"/>
</dbReference>
<dbReference type="SUPFAM" id="SSF88697">
    <property type="entry name" value="PUA domain-like"/>
    <property type="match status" value="1"/>
</dbReference>
<gene>
    <name evidence="15" type="ORF">RPIT_04975</name>
</gene>
<evidence type="ECO:0000256" key="12">
    <source>
        <dbReference type="PIRNR" id="PIRNR015601"/>
    </source>
</evidence>
<evidence type="ECO:0000256" key="8">
    <source>
        <dbReference type="ARBA" id="ARBA00022679"/>
    </source>
</evidence>
<dbReference type="SUPFAM" id="SSF75217">
    <property type="entry name" value="alpha/beta knot"/>
    <property type="match status" value="1"/>
</dbReference>
<dbReference type="Pfam" id="PF04452">
    <property type="entry name" value="Methyltrans_RNA"/>
    <property type="match status" value="1"/>
</dbReference>
<evidence type="ECO:0000256" key="11">
    <source>
        <dbReference type="ARBA" id="ARBA00047944"/>
    </source>
</evidence>
<dbReference type="EMBL" id="CP019605">
    <property type="protein sequence ID" value="AQP46026.1"/>
    <property type="molecule type" value="Genomic_DNA"/>
</dbReference>
<dbReference type="STRING" id="1610493.RPIT_04975"/>
<evidence type="ECO:0000313" key="16">
    <source>
        <dbReference type="Proteomes" id="UP000188324"/>
    </source>
</evidence>
<dbReference type="InterPro" id="IPR006700">
    <property type="entry name" value="RsmE"/>
</dbReference>
<name>A0A1Q2CIR6_9ACTN</name>
<dbReference type="AlphaFoldDB" id="A0A1Q2CIR6"/>
<dbReference type="NCBIfam" id="NF008693">
    <property type="entry name" value="PRK11713.2-3"/>
    <property type="match status" value="1"/>
</dbReference>
<dbReference type="PIRSF" id="PIRSF015601">
    <property type="entry name" value="MTase_slr0722"/>
    <property type="match status" value="1"/>
</dbReference>
<evidence type="ECO:0000256" key="4">
    <source>
        <dbReference type="ARBA" id="ARBA00013673"/>
    </source>
</evidence>
<comment type="catalytic activity">
    <reaction evidence="11 12">
        <text>uridine(1498) in 16S rRNA + S-adenosyl-L-methionine = N(3)-methyluridine(1498) in 16S rRNA + S-adenosyl-L-homocysteine + H(+)</text>
        <dbReference type="Rhea" id="RHEA:42920"/>
        <dbReference type="Rhea" id="RHEA-COMP:10283"/>
        <dbReference type="Rhea" id="RHEA-COMP:10284"/>
        <dbReference type="ChEBI" id="CHEBI:15378"/>
        <dbReference type="ChEBI" id="CHEBI:57856"/>
        <dbReference type="ChEBI" id="CHEBI:59789"/>
        <dbReference type="ChEBI" id="CHEBI:65315"/>
        <dbReference type="ChEBI" id="CHEBI:74502"/>
        <dbReference type="EC" id="2.1.1.193"/>
    </reaction>
</comment>
<keyword evidence="5 12" id="KW-0963">Cytoplasm</keyword>
<proteinExistence type="inferred from homology"/>
<comment type="subcellular location">
    <subcellularLocation>
        <location evidence="1 12">Cytoplasm</location>
    </subcellularLocation>
</comment>